<keyword evidence="1" id="KW-0472">Membrane</keyword>
<evidence type="ECO:0000313" key="4">
    <source>
        <dbReference type="EMBL" id="JAT58416.1"/>
    </source>
</evidence>
<evidence type="ECO:0000313" key="5">
    <source>
        <dbReference type="EMBL" id="JAT61831.1"/>
    </source>
</evidence>
<feature type="transmembrane region" description="Helical" evidence="1">
    <location>
        <begin position="63"/>
        <end position="86"/>
    </location>
</feature>
<sequence length="265" mass="29759">MGSAERAVEIDFLERRLLLSSSDGGSGGGGNGSSGEGDEEAVLYTASFEEMEDNFVRYQTAQWVLYSLLLILAWGIGLLMLLYVPVRRYVLRRDFRSRRLYLTPNAIVYKVTKPAPFPFLGVLKKEKYVLLPSVADVTIEQGYLQSYFGVYSIRIENAGVQRPASDDVKIQGVSNPRAFRKAVLTRLSIMKSGSFNRQVSMQEDLPSFQWGYSPAMGMPPSRSFRNALLQSGDQIMQKLEEIGSSVKRVQNLIEKRQSHTSKPLL</sequence>
<dbReference type="InterPro" id="IPR056059">
    <property type="entry name" value="DUF7642"/>
</dbReference>
<keyword evidence="1" id="KW-0812">Transmembrane</keyword>
<keyword evidence="1" id="KW-1133">Transmembrane helix</keyword>
<dbReference type="EMBL" id="GDJX01026529">
    <property type="protein sequence ID" value="JAT41407.1"/>
    <property type="molecule type" value="Transcribed_RNA"/>
</dbReference>
<proteinExistence type="predicted"/>
<protein>
    <submittedName>
        <fullName evidence="5">12S seed storage globulin 1</fullName>
    </submittedName>
</protein>
<dbReference type="Pfam" id="PF24649">
    <property type="entry name" value="DUF7642"/>
    <property type="match status" value="1"/>
</dbReference>
<accession>A0A1D1Z4M2</accession>
<name>A0A1D1Z4M2_9ARAE</name>
<dbReference type="PANTHER" id="PTHR35410">
    <property type="entry name" value="EXPRESSED PROTEIN"/>
    <property type="match status" value="1"/>
</dbReference>
<organism evidence="5">
    <name type="scientific">Anthurium amnicola</name>
    <dbReference type="NCBI Taxonomy" id="1678845"/>
    <lineage>
        <taxon>Eukaryota</taxon>
        <taxon>Viridiplantae</taxon>
        <taxon>Streptophyta</taxon>
        <taxon>Embryophyta</taxon>
        <taxon>Tracheophyta</taxon>
        <taxon>Spermatophyta</taxon>
        <taxon>Magnoliopsida</taxon>
        <taxon>Liliopsida</taxon>
        <taxon>Araceae</taxon>
        <taxon>Pothoideae</taxon>
        <taxon>Potheae</taxon>
        <taxon>Anthurium</taxon>
    </lineage>
</organism>
<dbReference type="PANTHER" id="PTHR35410:SF1">
    <property type="entry name" value="EXPRESSED PROTEIN"/>
    <property type="match status" value="1"/>
</dbReference>
<feature type="domain" description="DUF7642" evidence="2">
    <location>
        <begin position="93"/>
        <end position="191"/>
    </location>
</feature>
<reference evidence="5" key="1">
    <citation type="submission" date="2015-07" db="EMBL/GenBank/DDBJ databases">
        <title>Transcriptome Assembly of Anthurium amnicola.</title>
        <authorList>
            <person name="Suzuki J."/>
        </authorList>
    </citation>
    <scope>NUCLEOTIDE SEQUENCE</scope>
</reference>
<dbReference type="EMBL" id="GDJX01006105">
    <property type="protein sequence ID" value="JAT61831.1"/>
    <property type="molecule type" value="Transcribed_RNA"/>
</dbReference>
<dbReference type="EMBL" id="GDJX01009520">
    <property type="protein sequence ID" value="JAT58416.1"/>
    <property type="molecule type" value="Transcribed_RNA"/>
</dbReference>
<dbReference type="AlphaFoldDB" id="A0A1D1Z4M2"/>
<evidence type="ECO:0000256" key="1">
    <source>
        <dbReference type="SAM" id="Phobius"/>
    </source>
</evidence>
<evidence type="ECO:0000313" key="3">
    <source>
        <dbReference type="EMBL" id="JAT41407.1"/>
    </source>
</evidence>
<evidence type="ECO:0000259" key="2">
    <source>
        <dbReference type="Pfam" id="PF24649"/>
    </source>
</evidence>
<gene>
    <name evidence="5" type="primary">SSG1_1</name>
    <name evidence="4" type="synonym">SSG1_0</name>
    <name evidence="3" type="synonym">SSG1_2</name>
    <name evidence="3" type="ORF">g.63596</name>
    <name evidence="4" type="ORF">g.63597</name>
    <name evidence="5" type="ORF">g.63598</name>
</gene>